<evidence type="ECO:0000313" key="1">
    <source>
        <dbReference type="EMBL" id="ETB58957.1"/>
    </source>
</evidence>
<dbReference type="EMBL" id="KI635769">
    <property type="protein sequence ID" value="ETB58957.1"/>
    <property type="molecule type" value="Genomic_DNA"/>
</dbReference>
<gene>
    <name evidence="1" type="ORF">YYC_03705</name>
</gene>
<protein>
    <submittedName>
        <fullName evidence="1">Uncharacterized protein</fullName>
    </submittedName>
</protein>
<keyword evidence="2" id="KW-1185">Reference proteome</keyword>
<dbReference type="OrthoDB" id="366026at2759"/>
<name>V7PJH5_PLAYE</name>
<accession>V7PJH5</accession>
<dbReference type="PANTHER" id="PTHR48209:SF3">
    <property type="entry name" value="SYNDECAN_NEUREXIN DOMAIN-CONTAINING PROTEIN"/>
    <property type="match status" value="1"/>
</dbReference>
<proteinExistence type="predicted"/>
<dbReference type="Proteomes" id="UP000018538">
    <property type="component" value="Unassembled WGS sequence"/>
</dbReference>
<dbReference type="AlphaFoldDB" id="V7PJH5"/>
<organism evidence="1 2">
    <name type="scientific">Plasmodium yoelii 17X</name>
    <dbReference type="NCBI Taxonomy" id="1323249"/>
    <lineage>
        <taxon>Eukaryota</taxon>
        <taxon>Sar</taxon>
        <taxon>Alveolata</taxon>
        <taxon>Apicomplexa</taxon>
        <taxon>Aconoidasida</taxon>
        <taxon>Haemosporida</taxon>
        <taxon>Plasmodiidae</taxon>
        <taxon>Plasmodium</taxon>
        <taxon>Plasmodium (Vinckeia)</taxon>
    </lineage>
</organism>
<evidence type="ECO:0000313" key="2">
    <source>
        <dbReference type="Proteomes" id="UP000018538"/>
    </source>
</evidence>
<dbReference type="PANTHER" id="PTHR48209">
    <property type="entry name" value="AGL056WP"/>
    <property type="match status" value="1"/>
</dbReference>
<reference evidence="1 2" key="1">
    <citation type="submission" date="2013-11" db="EMBL/GenBank/DDBJ databases">
        <title>The Genome Sequence of Plasmodium yoelii 17X.</title>
        <authorList>
            <consortium name="The Broad Institute Genomics Platform"/>
            <consortium name="The Broad Institute Genome Sequencing Center for Infectious Disease"/>
            <person name="Neafsey D."/>
            <person name="Adams J."/>
            <person name="Walker B."/>
            <person name="Young S.K."/>
            <person name="Zeng Q."/>
            <person name="Gargeya S."/>
            <person name="Fitzgerald M."/>
            <person name="Haas B."/>
            <person name="Abouelleil A."/>
            <person name="Alvarado L."/>
            <person name="Chapman S.B."/>
            <person name="Gainer-Dewar J."/>
            <person name="Goldberg J."/>
            <person name="Griggs A."/>
            <person name="Gujja S."/>
            <person name="Hansen M."/>
            <person name="Howarth C."/>
            <person name="Imamovic A."/>
            <person name="Ireland A."/>
            <person name="Larimer J."/>
            <person name="McCowan C."/>
            <person name="Murphy C."/>
            <person name="Pearson M."/>
            <person name="Poon T.W."/>
            <person name="Priest M."/>
            <person name="Roberts A."/>
            <person name="Saif S."/>
            <person name="Shea T."/>
            <person name="Sykes S."/>
            <person name="Wortman J."/>
            <person name="Nusbaum C."/>
            <person name="Birren B."/>
        </authorList>
    </citation>
    <scope>NUCLEOTIDE SEQUENCE [LARGE SCALE GENOMIC DNA]</scope>
    <source>
        <strain evidence="1 2">17X</strain>
    </source>
</reference>
<sequence length="989" mass="119782">MDENGNNILMDKNESISQINQELVNYTHLKKLYFFIRKKNNHHVVKYVNNTNLLKLSIFMNLKNIRNYVIENELLKRLCEEGIQNEKKKGEKKSEKKKSDKNVDHPFYFSKINIFYVFEFLHHIGLNNVRTKRNVIEEVGKTVNYPMWSFYKLENLYTSLLKHLINNYVLENNDIIKLLFLGDKYLYFNKNLFNYLDNTISMRFENFDEHDITFICKHLNKILFSISIGINNINYDQKIHRLIKRYVCKSLIFSNKTNVEFFEKNIEIYEEIKTYNSFKELIKNSSFIHTLNCELKKCVHEYKYYNLIDLFEFYTIFEIKKKGIIKRFINEIDKYINIMKYGYHAKALILFSLNKKYLEEENEKIVRKLVRRIPHMLNFYWPIEFIIEIIIACSYFQCKDKIYKQLFLYLKNNIKKSAHPIIIINLLKSMSIINKINFTIFHQIMNYIKYDIKKNNNNKININYVMYMLKYMSKLKYTDSEFFYFFLSQNNIFKQIKDLSNESLINLFYLIHKNIDYLKNKNNFFINNIYIKNSIANFYIEYIFYLILNRENFFNLKKLETNKNIYVHVEDRKVKCQIGINKYVTITYDQFMFINNEKLDKRQNVKENTTLSTDDKDEISRPNFSDTKANENVKIDHINIAEKNTTEFDGKKLEEFPGKKCSQFSFDINTFIYFLKVCTDLKITNINILNYCINYVHNHLNFFNENDVIILFQFFSEQYINFFSSIQESQIRILYSYLNEILRKNILHIYDHHLPQCAFSVISFYFVEIVLKKKICPTNIDLLEISMTMLCNKMRGGLKIVIEQYETNEQKKIIYELLNIISQMLQMLYMTMERRMSNELFDFCKYIKKEYFEINEDITSEKDRASQQFTLFLSDLFRNKKIAHFVKYFYYPYMIDIVMEENTNEESPAHKKKALFVIDNIENLYLKNVQITEFFEHCNSENVGEKKIVYENCATTCLKPYYFLREWFLNNSGFSILYVSMDDWKKMYK</sequence>